<dbReference type="InterPro" id="IPR036390">
    <property type="entry name" value="WH_DNA-bd_sf"/>
</dbReference>
<dbReference type="GO" id="GO:0043565">
    <property type="term" value="F:sequence-specific DNA binding"/>
    <property type="evidence" value="ECO:0007669"/>
    <property type="project" value="InterPro"/>
</dbReference>
<dbReference type="PANTHER" id="PTHR10015:SF427">
    <property type="entry name" value="HEAT SHOCK FACTOR PROTEIN"/>
    <property type="match status" value="1"/>
</dbReference>
<evidence type="ECO:0000313" key="8">
    <source>
        <dbReference type="Proteomes" id="UP001143981"/>
    </source>
</evidence>
<feature type="non-terminal residue" evidence="7">
    <location>
        <position position="1"/>
    </location>
</feature>
<feature type="domain" description="HSF-type DNA-binding" evidence="6">
    <location>
        <begin position="1"/>
        <end position="87"/>
    </location>
</feature>
<evidence type="ECO:0000256" key="4">
    <source>
        <dbReference type="ARBA" id="ARBA00023242"/>
    </source>
</evidence>
<comment type="caution">
    <text evidence="7">The sequence shown here is derived from an EMBL/GenBank/DDBJ whole genome shotgun (WGS) entry which is preliminary data.</text>
</comment>
<dbReference type="Gene3D" id="1.10.10.10">
    <property type="entry name" value="Winged helix-like DNA-binding domain superfamily/Winged helix DNA-binding domain"/>
    <property type="match status" value="1"/>
</dbReference>
<protein>
    <submittedName>
        <fullName evidence="7">Flocculation suppression protein</fullName>
    </submittedName>
</protein>
<dbReference type="PANTHER" id="PTHR10015">
    <property type="entry name" value="HEAT SHOCK TRANSCRIPTION FACTOR"/>
    <property type="match status" value="1"/>
</dbReference>
<comment type="similarity">
    <text evidence="2 5">Belongs to the HSF family.</text>
</comment>
<keyword evidence="3" id="KW-0238">DNA-binding</keyword>
<evidence type="ECO:0000256" key="5">
    <source>
        <dbReference type="RuleBase" id="RU004020"/>
    </source>
</evidence>
<comment type="subcellular location">
    <subcellularLocation>
        <location evidence="1">Nucleus</location>
    </subcellularLocation>
</comment>
<gene>
    <name evidence="7" type="primary">SFL1_2</name>
    <name evidence="7" type="ORF">LPJ61_004905</name>
</gene>
<sequence length="174" mass="19431">RGTYECLKWSDDGTRVVITSRNAVIKDVLTNHFDTLKFDSFTRQFHIYEFIRTTDNRRTKHPEGYCEFYQPNFQRGRPDLLSLIPRKKASRSLASGEALSERNSVAQRIRMSTLNDGSEPPTMLPTDASSSAPVPAAMFRGMLPANVVASVNSDAASYAEAQIAECLRIPTLNA</sequence>
<keyword evidence="4" id="KW-0539">Nucleus</keyword>
<dbReference type="AlphaFoldDB" id="A0A9W8CX47"/>
<dbReference type="GO" id="GO:0005634">
    <property type="term" value="C:nucleus"/>
    <property type="evidence" value="ECO:0007669"/>
    <property type="project" value="UniProtKB-SubCell"/>
</dbReference>
<dbReference type="GO" id="GO:0003700">
    <property type="term" value="F:DNA-binding transcription factor activity"/>
    <property type="evidence" value="ECO:0007669"/>
    <property type="project" value="InterPro"/>
</dbReference>
<keyword evidence="8" id="KW-1185">Reference proteome</keyword>
<dbReference type="OrthoDB" id="60033at2759"/>
<dbReference type="EMBL" id="JANBOI010001326">
    <property type="protein sequence ID" value="KAJ1726870.1"/>
    <property type="molecule type" value="Genomic_DNA"/>
</dbReference>
<dbReference type="InterPro" id="IPR036388">
    <property type="entry name" value="WH-like_DNA-bd_sf"/>
</dbReference>
<evidence type="ECO:0000259" key="6">
    <source>
        <dbReference type="SMART" id="SM00415"/>
    </source>
</evidence>
<reference evidence="7" key="1">
    <citation type="submission" date="2022-07" db="EMBL/GenBank/DDBJ databases">
        <title>Phylogenomic reconstructions and comparative analyses of Kickxellomycotina fungi.</title>
        <authorList>
            <person name="Reynolds N.K."/>
            <person name="Stajich J.E."/>
            <person name="Barry K."/>
            <person name="Grigoriev I.V."/>
            <person name="Crous P."/>
            <person name="Smith M.E."/>
        </authorList>
    </citation>
    <scope>NUCLEOTIDE SEQUENCE</scope>
    <source>
        <strain evidence="7">BCRC 34381</strain>
    </source>
</reference>
<dbReference type="SMART" id="SM00415">
    <property type="entry name" value="HSF"/>
    <property type="match status" value="1"/>
</dbReference>
<evidence type="ECO:0000256" key="2">
    <source>
        <dbReference type="ARBA" id="ARBA00006403"/>
    </source>
</evidence>
<evidence type="ECO:0000256" key="3">
    <source>
        <dbReference type="ARBA" id="ARBA00023125"/>
    </source>
</evidence>
<organism evidence="7 8">
    <name type="scientific">Coemansia biformis</name>
    <dbReference type="NCBI Taxonomy" id="1286918"/>
    <lineage>
        <taxon>Eukaryota</taxon>
        <taxon>Fungi</taxon>
        <taxon>Fungi incertae sedis</taxon>
        <taxon>Zoopagomycota</taxon>
        <taxon>Kickxellomycotina</taxon>
        <taxon>Kickxellomycetes</taxon>
        <taxon>Kickxellales</taxon>
        <taxon>Kickxellaceae</taxon>
        <taxon>Coemansia</taxon>
    </lineage>
</organism>
<evidence type="ECO:0000256" key="1">
    <source>
        <dbReference type="ARBA" id="ARBA00004123"/>
    </source>
</evidence>
<proteinExistence type="inferred from homology"/>
<dbReference type="SUPFAM" id="SSF46785">
    <property type="entry name" value="Winged helix' DNA-binding domain"/>
    <property type="match status" value="1"/>
</dbReference>
<accession>A0A9W8CX47</accession>
<dbReference type="Proteomes" id="UP001143981">
    <property type="component" value="Unassembled WGS sequence"/>
</dbReference>
<dbReference type="InterPro" id="IPR000232">
    <property type="entry name" value="HSF_DNA-bd"/>
</dbReference>
<name>A0A9W8CX47_9FUNG</name>
<evidence type="ECO:0000313" key="7">
    <source>
        <dbReference type="EMBL" id="KAJ1726870.1"/>
    </source>
</evidence>
<dbReference type="Pfam" id="PF00447">
    <property type="entry name" value="HSF_DNA-bind"/>
    <property type="match status" value="1"/>
</dbReference>